<dbReference type="Proteomes" id="UP000614469">
    <property type="component" value="Unassembled WGS sequence"/>
</dbReference>
<feature type="compositionally biased region" description="Basic residues" evidence="1">
    <location>
        <begin position="1"/>
        <end position="11"/>
    </location>
</feature>
<organism evidence="3 4">
    <name type="scientific">Candidatus Desulfolinea nitratireducens</name>
    <dbReference type="NCBI Taxonomy" id="2841698"/>
    <lineage>
        <taxon>Bacteria</taxon>
        <taxon>Bacillati</taxon>
        <taxon>Chloroflexota</taxon>
        <taxon>Anaerolineae</taxon>
        <taxon>Anaerolineales</taxon>
        <taxon>Anaerolineales incertae sedis</taxon>
        <taxon>Candidatus Desulfolinea</taxon>
    </lineage>
</organism>
<dbReference type="EMBL" id="JACNJN010000137">
    <property type="protein sequence ID" value="MBC8336065.1"/>
    <property type="molecule type" value="Genomic_DNA"/>
</dbReference>
<name>A0A8J6NJW5_9CHLR</name>
<evidence type="ECO:0000256" key="2">
    <source>
        <dbReference type="SAM" id="Phobius"/>
    </source>
</evidence>
<gene>
    <name evidence="3" type="ORF">H8E29_12425</name>
</gene>
<proteinExistence type="predicted"/>
<keyword evidence="2" id="KW-0472">Membrane</keyword>
<feature type="region of interest" description="Disordered" evidence="1">
    <location>
        <begin position="1"/>
        <end position="24"/>
    </location>
</feature>
<protein>
    <submittedName>
        <fullName evidence="3">Uncharacterized protein</fullName>
    </submittedName>
</protein>
<reference evidence="3 4" key="1">
    <citation type="submission" date="2020-08" db="EMBL/GenBank/DDBJ databases">
        <title>Bridging the membrane lipid divide: bacteria of the FCB group superphylum have the potential to synthesize archaeal ether lipids.</title>
        <authorList>
            <person name="Villanueva L."/>
            <person name="Von Meijenfeldt F.A.B."/>
            <person name="Westbye A.B."/>
            <person name="Yadav S."/>
            <person name="Hopmans E.C."/>
            <person name="Dutilh B.E."/>
            <person name="Sinninghe Damste J.S."/>
        </authorList>
    </citation>
    <scope>NUCLEOTIDE SEQUENCE [LARGE SCALE GENOMIC DNA]</scope>
    <source>
        <strain evidence="3">NIOZ-UU36</strain>
    </source>
</reference>
<keyword evidence="2" id="KW-1133">Transmembrane helix</keyword>
<evidence type="ECO:0000256" key="1">
    <source>
        <dbReference type="SAM" id="MobiDB-lite"/>
    </source>
</evidence>
<dbReference type="AlphaFoldDB" id="A0A8J6NJW5"/>
<accession>A0A8J6NJW5</accession>
<comment type="caution">
    <text evidence="3">The sequence shown here is derived from an EMBL/GenBank/DDBJ whole genome shotgun (WGS) entry which is preliminary data.</text>
</comment>
<sequence length="59" mass="6619">MAKKSNRKTNGRKPINSVRPSRTAAEFNPDYTEIKNDLKRIGLLAGMFLAVLIVLSFIL</sequence>
<keyword evidence="2" id="KW-0812">Transmembrane</keyword>
<evidence type="ECO:0000313" key="4">
    <source>
        <dbReference type="Proteomes" id="UP000614469"/>
    </source>
</evidence>
<evidence type="ECO:0000313" key="3">
    <source>
        <dbReference type="EMBL" id="MBC8336065.1"/>
    </source>
</evidence>
<feature type="transmembrane region" description="Helical" evidence="2">
    <location>
        <begin position="41"/>
        <end position="58"/>
    </location>
</feature>